<organism evidence="2 3">
    <name type="scientific">Flavobacterium limi</name>
    <dbReference type="NCBI Taxonomy" id="2045105"/>
    <lineage>
        <taxon>Bacteria</taxon>
        <taxon>Pseudomonadati</taxon>
        <taxon>Bacteroidota</taxon>
        <taxon>Flavobacteriia</taxon>
        <taxon>Flavobacteriales</taxon>
        <taxon>Flavobacteriaceae</taxon>
        <taxon>Flavobacterium</taxon>
    </lineage>
</organism>
<protein>
    <submittedName>
        <fullName evidence="2">General stress protein 30</fullName>
    </submittedName>
</protein>
<evidence type="ECO:0000313" key="2">
    <source>
        <dbReference type="EMBL" id="GGF12623.1"/>
    </source>
</evidence>
<dbReference type="EMBL" id="BMKP01000004">
    <property type="protein sequence ID" value="GGF12623.1"/>
    <property type="molecule type" value="Genomic_DNA"/>
</dbReference>
<evidence type="ECO:0000313" key="3">
    <source>
        <dbReference type="Proteomes" id="UP000655016"/>
    </source>
</evidence>
<reference evidence="3" key="1">
    <citation type="journal article" date="2019" name="Int. J. Syst. Evol. Microbiol.">
        <title>The Global Catalogue of Microorganisms (GCM) 10K type strain sequencing project: providing services to taxonomists for standard genome sequencing and annotation.</title>
        <authorList>
            <consortium name="The Broad Institute Genomics Platform"/>
            <consortium name="The Broad Institute Genome Sequencing Center for Infectious Disease"/>
            <person name="Wu L."/>
            <person name="Ma J."/>
        </authorList>
    </citation>
    <scope>NUCLEOTIDE SEQUENCE [LARGE SCALE GENOMIC DNA]</scope>
    <source>
        <strain evidence="3">CGMCC 1.16060</strain>
    </source>
</reference>
<accession>A0ABQ1UAX5</accession>
<name>A0ABQ1UAX5_9FLAO</name>
<dbReference type="InterPro" id="IPR007345">
    <property type="entry name" value="Polysacch_pyruvyl_Trfase"/>
</dbReference>
<proteinExistence type="predicted"/>
<dbReference type="Proteomes" id="UP000655016">
    <property type="component" value="Unassembled WGS sequence"/>
</dbReference>
<gene>
    <name evidence="2" type="primary">yxaB</name>
    <name evidence="2" type="ORF">GCM10011518_22320</name>
</gene>
<dbReference type="RefSeq" id="WP_163394413.1">
    <property type="nucleotide sequence ID" value="NZ_BMKP01000004.1"/>
</dbReference>
<dbReference type="Pfam" id="PF04230">
    <property type="entry name" value="PS_pyruv_trans"/>
    <property type="match status" value="1"/>
</dbReference>
<evidence type="ECO:0000259" key="1">
    <source>
        <dbReference type="Pfam" id="PF04230"/>
    </source>
</evidence>
<feature type="domain" description="Polysaccharide pyruvyl transferase" evidence="1">
    <location>
        <begin position="46"/>
        <end position="287"/>
    </location>
</feature>
<keyword evidence="3" id="KW-1185">Reference proteome</keyword>
<sequence>MNYITHKIHRLSLRLDSFLAKTKILFELMQVNGKTIFLFGFPIHANMGDQAQAYCTLKWLNQNYPDYKVFTFNWKTSYSLSYKLLRKKIGKDDLLFGHSGYFFYDHHLELRVYREVADLFPDYKFVIMPQTINIQDNVILQKTIKSLNGHPNITLLCRDEISYENAKKDFPNCKLLLYPDIVTSLIGKRVYSNKRDGILFVLRDDLEKFYSSDQIMELRNRFNGVSKTEIMDTSINLSNYEMKKNREKLLNDMLDKFSHFKVIITDRYHGTIFSLITSTPVIVLDSSDHKLSSGVKWFPETFNKHVFFARNLDQAYEFATHVLSSETTYKLDPYFDENYYSKLLSKL</sequence>
<comment type="caution">
    <text evidence="2">The sequence shown here is derived from an EMBL/GenBank/DDBJ whole genome shotgun (WGS) entry which is preliminary data.</text>
</comment>